<keyword evidence="2" id="KW-1185">Reference proteome</keyword>
<dbReference type="Gene3D" id="1.20.1440.110">
    <property type="entry name" value="acylaminoacyl peptidase"/>
    <property type="match status" value="1"/>
</dbReference>
<dbReference type="EMBL" id="CP015164">
    <property type="protein sequence ID" value="AOW46404.1"/>
    <property type="molecule type" value="Genomic_DNA"/>
</dbReference>
<protein>
    <submittedName>
        <fullName evidence="1">Uncharacterized protein</fullName>
    </submittedName>
</protein>
<proteinExistence type="predicted"/>
<dbReference type="KEGG" id="aasc:A4S02_06070"/>
<organism evidence="1 2">
    <name type="scientific">Acetobacter ascendens</name>
    <dbReference type="NCBI Taxonomy" id="481146"/>
    <lineage>
        <taxon>Bacteria</taxon>
        <taxon>Pseudomonadati</taxon>
        <taxon>Pseudomonadota</taxon>
        <taxon>Alphaproteobacteria</taxon>
        <taxon>Acetobacterales</taxon>
        <taxon>Acetobacteraceae</taxon>
        <taxon>Acetobacter</taxon>
    </lineage>
</organism>
<evidence type="ECO:0000313" key="1">
    <source>
        <dbReference type="EMBL" id="AOW46404.1"/>
    </source>
</evidence>
<sequence>MAQNPGIPSLKDYGISRFFQNQTFHFQNLRVLNDIAARGGDLNEVLMAISTIPDGDTDTWFDAFSKHMVPT</sequence>
<reference evidence="2" key="1">
    <citation type="submission" date="2016-04" db="EMBL/GenBank/DDBJ databases">
        <authorList>
            <person name="Jeon C.O."/>
            <person name="Cho G.Y."/>
            <person name="Jeong H.I."/>
            <person name="Kim K.H."/>
        </authorList>
    </citation>
    <scope>NUCLEOTIDE SEQUENCE [LARGE SCALE GENOMIC DNA]</scope>
    <source>
        <strain evidence="2">LMG 1590</strain>
    </source>
</reference>
<dbReference type="Proteomes" id="UP000175973">
    <property type="component" value="Chromosome"/>
</dbReference>
<dbReference type="AlphaFoldDB" id="A0A1D8QVS8"/>
<accession>A0A1D8QVS8</accession>
<gene>
    <name evidence="1" type="ORF">A4S02_06070</name>
</gene>
<name>A0A1D8QVS8_9PROT</name>
<evidence type="ECO:0000313" key="2">
    <source>
        <dbReference type="Proteomes" id="UP000175973"/>
    </source>
</evidence>
<dbReference type="RefSeq" id="WP_070323245.1">
    <property type="nucleotide sequence ID" value="NZ_CP015164.1"/>
</dbReference>